<evidence type="ECO:0000313" key="3">
    <source>
        <dbReference type="Proteomes" id="UP000289411"/>
    </source>
</evidence>
<gene>
    <name evidence="2" type="ORF">D3272_07520</name>
</gene>
<organism evidence="2 3">
    <name type="scientific">Lichenibacterium ramalinae</name>
    <dbReference type="NCBI Taxonomy" id="2316527"/>
    <lineage>
        <taxon>Bacteria</taxon>
        <taxon>Pseudomonadati</taxon>
        <taxon>Pseudomonadota</taxon>
        <taxon>Alphaproteobacteria</taxon>
        <taxon>Hyphomicrobiales</taxon>
        <taxon>Lichenihabitantaceae</taxon>
        <taxon>Lichenibacterium</taxon>
    </lineage>
</organism>
<dbReference type="Proteomes" id="UP000289411">
    <property type="component" value="Unassembled WGS sequence"/>
</dbReference>
<evidence type="ECO:0000313" key="2">
    <source>
        <dbReference type="EMBL" id="RYB06145.1"/>
    </source>
</evidence>
<dbReference type="OrthoDB" id="8005858at2"/>
<proteinExistence type="predicted"/>
<comment type="caution">
    <text evidence="2">The sequence shown here is derived from an EMBL/GenBank/DDBJ whole genome shotgun (WGS) entry which is preliminary data.</text>
</comment>
<reference evidence="2 3" key="2">
    <citation type="submission" date="2019-02" db="EMBL/GenBank/DDBJ databases">
        <title>'Lichenibacterium ramalinii' gen. nov. sp. nov., 'Lichenibacterium minor' gen. nov. sp. nov.</title>
        <authorList>
            <person name="Pankratov T."/>
        </authorList>
    </citation>
    <scope>NUCLEOTIDE SEQUENCE [LARGE SCALE GENOMIC DNA]</scope>
    <source>
        <strain evidence="2 3">RmlP001</strain>
    </source>
</reference>
<protein>
    <submittedName>
        <fullName evidence="2">Uncharacterized protein</fullName>
    </submittedName>
</protein>
<reference evidence="2 3" key="1">
    <citation type="submission" date="2018-09" db="EMBL/GenBank/DDBJ databases">
        <authorList>
            <person name="Grouzdev D.S."/>
            <person name="Krutkina M.S."/>
        </authorList>
    </citation>
    <scope>NUCLEOTIDE SEQUENCE [LARGE SCALE GENOMIC DNA]</scope>
    <source>
        <strain evidence="2 3">RmlP001</strain>
    </source>
</reference>
<dbReference type="AlphaFoldDB" id="A0A4V1RIY1"/>
<feature type="region of interest" description="Disordered" evidence="1">
    <location>
        <begin position="1"/>
        <end position="31"/>
    </location>
</feature>
<name>A0A4V1RIY1_9HYPH</name>
<evidence type="ECO:0000256" key="1">
    <source>
        <dbReference type="SAM" id="MobiDB-lite"/>
    </source>
</evidence>
<accession>A0A4V1RIY1</accession>
<keyword evidence="3" id="KW-1185">Reference proteome</keyword>
<sequence>MPDGGMPDGGMHPPPPHPHRPPPRPPEGKGARFRIQAPNMTVGVKCPDDEPMKACVDAISQLLDKAAAQPH</sequence>
<dbReference type="EMBL" id="QYBC01000005">
    <property type="protein sequence ID" value="RYB06145.1"/>
    <property type="molecule type" value="Genomic_DNA"/>
</dbReference>
<feature type="compositionally biased region" description="Low complexity" evidence="1">
    <location>
        <begin position="1"/>
        <end position="11"/>
    </location>
</feature>